<name>A0A916W659_9BACI</name>
<dbReference type="GO" id="GO:0005737">
    <property type="term" value="C:cytoplasm"/>
    <property type="evidence" value="ECO:0007669"/>
    <property type="project" value="TreeGrafter"/>
</dbReference>
<evidence type="ECO:0000259" key="1">
    <source>
        <dbReference type="PROSITE" id="PS51186"/>
    </source>
</evidence>
<dbReference type="Proteomes" id="UP000613512">
    <property type="component" value="Unassembled WGS sequence"/>
</dbReference>
<gene>
    <name evidence="2" type="ORF">GCM10008025_12490</name>
</gene>
<dbReference type="PANTHER" id="PTHR43441">
    <property type="entry name" value="RIBOSOMAL-PROTEIN-SERINE ACETYLTRANSFERASE"/>
    <property type="match status" value="1"/>
</dbReference>
<evidence type="ECO:0000313" key="3">
    <source>
        <dbReference type="Proteomes" id="UP000613512"/>
    </source>
</evidence>
<dbReference type="Pfam" id="PF13302">
    <property type="entry name" value="Acetyltransf_3"/>
    <property type="match status" value="1"/>
</dbReference>
<accession>A0A916W659</accession>
<dbReference type="Gene3D" id="3.40.630.30">
    <property type="match status" value="1"/>
</dbReference>
<dbReference type="EMBL" id="BMEY01000005">
    <property type="protein sequence ID" value="GGA70055.1"/>
    <property type="molecule type" value="Genomic_DNA"/>
</dbReference>
<evidence type="ECO:0000313" key="2">
    <source>
        <dbReference type="EMBL" id="GGA70055.1"/>
    </source>
</evidence>
<sequence length="184" mass="21567">MFTFEIDEEITLKLLNESDAEEMFQLIDNCREYLREWLGWIDGTKNVYDSKQFIKGCIRLYEERQGLTLGIFFHGKLAGVIGFNSFDWTNRIGVIGYWLGNQFQGEGIMTRAVIAVIDYGFQQLGLNRIEIRAAYENYKSRAIPERLGFMQEGQIRQGEWLYDHFVDLIQYGLLASEWDSERGF</sequence>
<proteinExistence type="predicted"/>
<reference evidence="2" key="2">
    <citation type="submission" date="2020-09" db="EMBL/GenBank/DDBJ databases">
        <authorList>
            <person name="Sun Q."/>
            <person name="Zhou Y."/>
        </authorList>
    </citation>
    <scope>NUCLEOTIDE SEQUENCE</scope>
    <source>
        <strain evidence="2">CGMCC 1.12408</strain>
    </source>
</reference>
<keyword evidence="3" id="KW-1185">Reference proteome</keyword>
<dbReference type="GO" id="GO:1990189">
    <property type="term" value="F:protein N-terminal-serine acetyltransferase activity"/>
    <property type="evidence" value="ECO:0007669"/>
    <property type="project" value="TreeGrafter"/>
</dbReference>
<comment type="caution">
    <text evidence="2">The sequence shown here is derived from an EMBL/GenBank/DDBJ whole genome shotgun (WGS) entry which is preliminary data.</text>
</comment>
<dbReference type="RefSeq" id="WP_188383819.1">
    <property type="nucleotide sequence ID" value="NZ_BMEY01000005.1"/>
</dbReference>
<dbReference type="InterPro" id="IPR016181">
    <property type="entry name" value="Acyl_CoA_acyltransferase"/>
</dbReference>
<organism evidence="2 3">
    <name type="scientific">Ornithinibacillus halotolerans</name>
    <dbReference type="NCBI Taxonomy" id="1274357"/>
    <lineage>
        <taxon>Bacteria</taxon>
        <taxon>Bacillati</taxon>
        <taxon>Bacillota</taxon>
        <taxon>Bacilli</taxon>
        <taxon>Bacillales</taxon>
        <taxon>Bacillaceae</taxon>
        <taxon>Ornithinibacillus</taxon>
    </lineage>
</organism>
<feature type="domain" description="N-acetyltransferase" evidence="1">
    <location>
        <begin position="10"/>
        <end position="167"/>
    </location>
</feature>
<dbReference type="InterPro" id="IPR000182">
    <property type="entry name" value="GNAT_dom"/>
</dbReference>
<dbReference type="PANTHER" id="PTHR43441:SF12">
    <property type="entry name" value="RIBOSOMAL N-ACETYLTRANSFERASE YDAF-RELATED"/>
    <property type="match status" value="1"/>
</dbReference>
<dbReference type="InterPro" id="IPR051908">
    <property type="entry name" value="Ribosomal_N-acetyltransferase"/>
</dbReference>
<dbReference type="GO" id="GO:0008999">
    <property type="term" value="F:protein-N-terminal-alanine acetyltransferase activity"/>
    <property type="evidence" value="ECO:0007669"/>
    <property type="project" value="TreeGrafter"/>
</dbReference>
<protein>
    <submittedName>
        <fullName evidence="2">Ribosomal-protein-serine acetyltransferase</fullName>
    </submittedName>
</protein>
<dbReference type="SUPFAM" id="SSF55729">
    <property type="entry name" value="Acyl-CoA N-acyltransferases (Nat)"/>
    <property type="match status" value="1"/>
</dbReference>
<dbReference type="PROSITE" id="PS51186">
    <property type="entry name" value="GNAT"/>
    <property type="match status" value="1"/>
</dbReference>
<reference evidence="2" key="1">
    <citation type="journal article" date="2014" name="Int. J. Syst. Evol. Microbiol.">
        <title>Complete genome sequence of Corynebacterium casei LMG S-19264T (=DSM 44701T), isolated from a smear-ripened cheese.</title>
        <authorList>
            <consortium name="US DOE Joint Genome Institute (JGI-PGF)"/>
            <person name="Walter F."/>
            <person name="Albersmeier A."/>
            <person name="Kalinowski J."/>
            <person name="Ruckert C."/>
        </authorList>
    </citation>
    <scope>NUCLEOTIDE SEQUENCE</scope>
    <source>
        <strain evidence="2">CGMCC 1.12408</strain>
    </source>
</reference>
<dbReference type="AlphaFoldDB" id="A0A916W659"/>